<reference evidence="10" key="1">
    <citation type="submission" date="2018-10" db="EMBL/GenBank/DDBJ databases">
        <title>Schaedlerella arabinophila gen. nov. sp. nov., isolated from the mouse intestinal tract and comparative analysis with the genome of the closely related altered Schaedler flora strain ASF502.</title>
        <authorList>
            <person name="Miyake S."/>
            <person name="Soh M."/>
            <person name="Seedorf H."/>
        </authorList>
    </citation>
    <scope>NUCLEOTIDE SEQUENCE [LARGE SCALE GENOMIC DNA]</scope>
    <source>
        <strain evidence="10">DSM 106076</strain>
    </source>
</reference>
<evidence type="ECO:0000256" key="7">
    <source>
        <dbReference type="PROSITE-ProRule" id="PRU01091"/>
    </source>
</evidence>
<evidence type="ECO:0000259" key="8">
    <source>
        <dbReference type="PROSITE" id="PS50110"/>
    </source>
</evidence>
<evidence type="ECO:0000256" key="3">
    <source>
        <dbReference type="ARBA" id="ARBA00023015"/>
    </source>
</evidence>
<dbReference type="SUPFAM" id="SSF46894">
    <property type="entry name" value="C-terminal effector domain of the bipartite response regulators"/>
    <property type="match status" value="1"/>
</dbReference>
<organism evidence="10 11">
    <name type="scientific">Schaedlerella arabinosiphila</name>
    <dbReference type="NCBI Taxonomy" id="2044587"/>
    <lineage>
        <taxon>Bacteria</taxon>
        <taxon>Bacillati</taxon>
        <taxon>Bacillota</taxon>
        <taxon>Clostridia</taxon>
        <taxon>Lachnospirales</taxon>
        <taxon>Lachnospiraceae</taxon>
        <taxon>Schaedlerella</taxon>
    </lineage>
</organism>
<dbReference type="CDD" id="cd00383">
    <property type="entry name" value="trans_reg_C"/>
    <property type="match status" value="1"/>
</dbReference>
<dbReference type="InterPro" id="IPR039420">
    <property type="entry name" value="WalR-like"/>
</dbReference>
<dbReference type="SMART" id="SM00862">
    <property type="entry name" value="Trans_reg_C"/>
    <property type="match status" value="1"/>
</dbReference>
<comment type="caution">
    <text evidence="10">The sequence shown here is derived from an EMBL/GenBank/DDBJ whole genome shotgun (WGS) entry which is preliminary data.</text>
</comment>
<dbReference type="GO" id="GO:0006355">
    <property type="term" value="P:regulation of DNA-templated transcription"/>
    <property type="evidence" value="ECO:0007669"/>
    <property type="project" value="InterPro"/>
</dbReference>
<evidence type="ECO:0000313" key="11">
    <source>
        <dbReference type="Proteomes" id="UP000274920"/>
    </source>
</evidence>
<keyword evidence="3" id="KW-0805">Transcription regulation</keyword>
<evidence type="ECO:0000256" key="5">
    <source>
        <dbReference type="ARBA" id="ARBA00023163"/>
    </source>
</evidence>
<protein>
    <submittedName>
        <fullName evidence="10">DNA-binding response regulator</fullName>
    </submittedName>
</protein>
<dbReference type="PANTHER" id="PTHR48111">
    <property type="entry name" value="REGULATOR OF RPOS"/>
    <property type="match status" value="1"/>
</dbReference>
<gene>
    <name evidence="10" type="ORF">EBB54_12440</name>
</gene>
<name>A0A426DH24_9FIRM</name>
<dbReference type="FunFam" id="1.10.10.10:FF:000018">
    <property type="entry name" value="DNA-binding response regulator ResD"/>
    <property type="match status" value="1"/>
</dbReference>
<dbReference type="InterPro" id="IPR001789">
    <property type="entry name" value="Sig_transdc_resp-reg_receiver"/>
</dbReference>
<feature type="DNA-binding region" description="OmpR/PhoB-type" evidence="7">
    <location>
        <begin position="143"/>
        <end position="242"/>
    </location>
</feature>
<dbReference type="InterPro" id="IPR016032">
    <property type="entry name" value="Sig_transdc_resp-reg_C-effctor"/>
</dbReference>
<evidence type="ECO:0000259" key="9">
    <source>
        <dbReference type="PROSITE" id="PS51755"/>
    </source>
</evidence>
<dbReference type="GO" id="GO:0032993">
    <property type="term" value="C:protein-DNA complex"/>
    <property type="evidence" value="ECO:0007669"/>
    <property type="project" value="TreeGrafter"/>
</dbReference>
<keyword evidence="2" id="KW-0902">Two-component regulatory system</keyword>
<feature type="domain" description="Response regulatory" evidence="8">
    <location>
        <begin position="16"/>
        <end position="133"/>
    </location>
</feature>
<dbReference type="PANTHER" id="PTHR48111:SF1">
    <property type="entry name" value="TWO-COMPONENT RESPONSE REGULATOR ORR33"/>
    <property type="match status" value="1"/>
</dbReference>
<dbReference type="InterPro" id="IPR001867">
    <property type="entry name" value="OmpR/PhoB-type_DNA-bd"/>
</dbReference>
<dbReference type="EMBL" id="RHJS01000002">
    <property type="protein sequence ID" value="RRK32089.1"/>
    <property type="molecule type" value="Genomic_DNA"/>
</dbReference>
<dbReference type="Pfam" id="PF00486">
    <property type="entry name" value="Trans_reg_C"/>
    <property type="match status" value="1"/>
</dbReference>
<comment type="caution">
    <text evidence="6">Lacks conserved residue(s) required for the propagation of feature annotation.</text>
</comment>
<evidence type="ECO:0000256" key="2">
    <source>
        <dbReference type="ARBA" id="ARBA00023012"/>
    </source>
</evidence>
<dbReference type="GO" id="GO:0000156">
    <property type="term" value="F:phosphorelay response regulator activity"/>
    <property type="evidence" value="ECO:0007669"/>
    <property type="project" value="TreeGrafter"/>
</dbReference>
<dbReference type="GO" id="GO:0000976">
    <property type="term" value="F:transcription cis-regulatory region binding"/>
    <property type="evidence" value="ECO:0007669"/>
    <property type="project" value="TreeGrafter"/>
</dbReference>
<dbReference type="Gene3D" id="1.10.10.10">
    <property type="entry name" value="Winged helix-like DNA-binding domain superfamily/Winged helix DNA-binding domain"/>
    <property type="match status" value="1"/>
</dbReference>
<dbReference type="InterPro" id="IPR036388">
    <property type="entry name" value="WH-like_DNA-bd_sf"/>
</dbReference>
<keyword evidence="4 7" id="KW-0238">DNA-binding</keyword>
<feature type="domain" description="OmpR/PhoB-type" evidence="9">
    <location>
        <begin position="143"/>
        <end position="242"/>
    </location>
</feature>
<accession>A0A426DH24</accession>
<keyword evidence="5" id="KW-0804">Transcription</keyword>
<keyword evidence="1" id="KW-0597">Phosphoprotein</keyword>
<dbReference type="AlphaFoldDB" id="A0A426DH24"/>
<evidence type="ECO:0000256" key="4">
    <source>
        <dbReference type="ARBA" id="ARBA00023125"/>
    </source>
</evidence>
<evidence type="ECO:0000313" key="10">
    <source>
        <dbReference type="EMBL" id="RRK32089.1"/>
    </source>
</evidence>
<proteinExistence type="predicted"/>
<evidence type="ECO:0000256" key="1">
    <source>
        <dbReference type="ARBA" id="ARBA00022553"/>
    </source>
</evidence>
<dbReference type="PROSITE" id="PS50110">
    <property type="entry name" value="RESPONSE_REGULATORY"/>
    <property type="match status" value="1"/>
</dbReference>
<dbReference type="PROSITE" id="PS51755">
    <property type="entry name" value="OMPR_PHOB"/>
    <property type="match status" value="1"/>
</dbReference>
<sequence>MNSNGMSEENITVTQKILFLSYRRELYEEICISLAGQYDILYHRIRENENSTAAMDENVVLCMIEMLRFTEKSAELLHKIRSKLSVPILLISDARTEKIRKEEMVHAIRSGADGYLISIQSAEEIAAEATALIRLQQRIKERPEVWTYGELQIIPDRRQVFRQGKEILLTHIEFDLVQYLAVQNGRVVTYKELYEAVWHSEYLFDDESIMAHIHRIRRKLETDRKHPFYIQNVYGIGYRFGCCCTRK</sequence>
<keyword evidence="11" id="KW-1185">Reference proteome</keyword>
<dbReference type="GO" id="GO:0005829">
    <property type="term" value="C:cytosol"/>
    <property type="evidence" value="ECO:0007669"/>
    <property type="project" value="TreeGrafter"/>
</dbReference>
<evidence type="ECO:0000256" key="6">
    <source>
        <dbReference type="PROSITE-ProRule" id="PRU00169"/>
    </source>
</evidence>
<dbReference type="Proteomes" id="UP000274920">
    <property type="component" value="Unassembled WGS sequence"/>
</dbReference>